<reference evidence="1 2" key="1">
    <citation type="submission" date="2018-09" db="EMBL/GenBank/DDBJ databases">
        <title>Phylogenetic diversity of Pectobacterium and Dickeya strains causing blackleg disease of potato in Morocco.</title>
        <authorList>
            <person name="Oulghazi S."/>
            <person name="Moumni M."/>
            <person name="Faure D."/>
        </authorList>
    </citation>
    <scope>NUCLEOTIDE SEQUENCE [LARGE SCALE GENOMIC DNA]</scope>
    <source>
        <strain evidence="1 2">S1.15.11.2D</strain>
    </source>
</reference>
<dbReference type="InterPro" id="IPR013203">
    <property type="entry name" value="Leader_Arg2_CPA1"/>
</dbReference>
<evidence type="ECO:0000313" key="2">
    <source>
        <dbReference type="Proteomes" id="UP000283655"/>
    </source>
</evidence>
<dbReference type="Pfam" id="PF08252">
    <property type="entry name" value="Leader_CPA1"/>
    <property type="match status" value="1"/>
</dbReference>
<comment type="caution">
    <text evidence="1">The sequence shown here is derived from an EMBL/GenBank/DDBJ whole genome shotgun (WGS) entry which is preliminary data.</text>
</comment>
<dbReference type="Proteomes" id="UP000283655">
    <property type="component" value="Unassembled WGS sequence"/>
</dbReference>
<protein>
    <submittedName>
        <fullName evidence="1">Uncharacterized protein</fullName>
    </submittedName>
</protein>
<dbReference type="AlphaFoldDB" id="A0A419AS75"/>
<proteinExistence type="predicted"/>
<organism evidence="1 2">
    <name type="scientific">Pectobacterium carotovorum</name>
    <name type="common">Erwinia carotovora</name>
    <dbReference type="NCBI Taxonomy" id="554"/>
    <lineage>
        <taxon>Bacteria</taxon>
        <taxon>Pseudomonadati</taxon>
        <taxon>Pseudomonadota</taxon>
        <taxon>Gammaproteobacteria</taxon>
        <taxon>Enterobacterales</taxon>
        <taxon>Pectobacteriaceae</taxon>
        <taxon>Pectobacterium</taxon>
    </lineage>
</organism>
<gene>
    <name evidence="1" type="ORF">D5071_18580</name>
</gene>
<evidence type="ECO:0000313" key="1">
    <source>
        <dbReference type="EMBL" id="RJL48217.1"/>
    </source>
</evidence>
<name>A0A419AS75_PECCA</name>
<dbReference type="EMBL" id="QZDH01000058">
    <property type="protein sequence ID" value="RJL48217.1"/>
    <property type="molecule type" value="Genomic_DNA"/>
</dbReference>
<sequence>MIHTSNFTCTDYIHLSESFIN</sequence>
<accession>A0A419AS75</accession>